<dbReference type="Pfam" id="PF01520">
    <property type="entry name" value="Amidase_3"/>
    <property type="match status" value="1"/>
</dbReference>
<comment type="caution">
    <text evidence="2">The sequence shown here is derived from an EMBL/GenBank/DDBJ whole genome shotgun (WGS) entry which is preliminary data.</text>
</comment>
<gene>
    <name evidence="2" type="ORF">NG800_009340</name>
</gene>
<feature type="domain" description="MurNAc-LAA" evidence="1">
    <location>
        <begin position="2"/>
        <end position="94"/>
    </location>
</feature>
<organism evidence="2 3">
    <name type="scientific">Epilithonimonas ginsengisoli</name>
    <dbReference type="NCBI Taxonomy" id="1245592"/>
    <lineage>
        <taxon>Bacteria</taxon>
        <taxon>Pseudomonadati</taxon>
        <taxon>Bacteroidota</taxon>
        <taxon>Flavobacteriia</taxon>
        <taxon>Flavobacteriales</taxon>
        <taxon>Weeksellaceae</taxon>
        <taxon>Chryseobacterium group</taxon>
        <taxon>Epilithonimonas</taxon>
    </lineage>
</organism>
<keyword evidence="3" id="KW-1185">Reference proteome</keyword>
<keyword evidence="2" id="KW-0378">Hydrolase</keyword>
<name>A0ABU4JHF2_9FLAO</name>
<evidence type="ECO:0000313" key="2">
    <source>
        <dbReference type="EMBL" id="MDW8549116.1"/>
    </source>
</evidence>
<accession>A0ABU4JHF2</accession>
<dbReference type="Proteomes" id="UP001204439">
    <property type="component" value="Unassembled WGS sequence"/>
</dbReference>
<dbReference type="EMBL" id="JAMXLT020000014">
    <property type="protein sequence ID" value="MDW8549116.1"/>
    <property type="molecule type" value="Genomic_DNA"/>
</dbReference>
<evidence type="ECO:0000313" key="3">
    <source>
        <dbReference type="Proteomes" id="UP001204439"/>
    </source>
</evidence>
<dbReference type="RefSeq" id="WP_086048140.1">
    <property type="nucleotide sequence ID" value="NZ_JAMXLT020000014.1"/>
</dbReference>
<evidence type="ECO:0000259" key="1">
    <source>
        <dbReference type="SMART" id="SM00646"/>
    </source>
</evidence>
<dbReference type="SUPFAM" id="SSF53187">
    <property type="entry name" value="Zn-dependent exopeptidases"/>
    <property type="match status" value="1"/>
</dbReference>
<reference evidence="2 3" key="1">
    <citation type="submission" date="2023-11" db="EMBL/GenBank/DDBJ databases">
        <title>First isolation, identification, and characterization of non-pathogenic Epilithonimonas ginsengisoli isolated from diseased farmed rainbow trout (Oncorhynchus mykiss) in Chile.</title>
        <authorList>
            <person name="Miranda C.D."/>
            <person name="Irgang R."/>
            <person name="Concha C."/>
            <person name="Rojas R."/>
            <person name="Avendano R."/>
        </authorList>
    </citation>
    <scope>NUCLEOTIDE SEQUENCE [LARGE SCALE GENOMIC DNA]</scope>
    <source>
        <strain evidence="2 3">FP99</strain>
    </source>
</reference>
<dbReference type="SMART" id="SM00646">
    <property type="entry name" value="Ami_3"/>
    <property type="match status" value="1"/>
</dbReference>
<dbReference type="GO" id="GO:0008745">
    <property type="term" value="F:N-acetylmuramoyl-L-alanine amidase activity"/>
    <property type="evidence" value="ECO:0007669"/>
    <property type="project" value="UniProtKB-EC"/>
</dbReference>
<sequence length="100" mass="11011">MHCDGWTDFSKGAHTIYNDETSKQLAIDLLDNYDITNILPKSPHKRSDLGVLGSSNKSKKKVLIELGYLTSPIDAKNIVTNKNKIATLLVNGLTKNINNA</sequence>
<dbReference type="EC" id="3.5.1.28" evidence="2"/>
<proteinExistence type="predicted"/>
<dbReference type="Gene3D" id="3.40.630.40">
    <property type="entry name" value="Zn-dependent exopeptidases"/>
    <property type="match status" value="1"/>
</dbReference>
<dbReference type="InterPro" id="IPR002508">
    <property type="entry name" value="MurNAc-LAA_cat"/>
</dbReference>
<protein>
    <submittedName>
        <fullName evidence="2">N-acetylmuramoyl-L-alanine amidase</fullName>
        <ecNumber evidence="2">3.5.1.28</ecNumber>
    </submittedName>
</protein>